<dbReference type="Proteomes" id="UP000067711">
    <property type="component" value="Chromosome 2"/>
</dbReference>
<organism evidence="1 2">
    <name type="scientific">Burkholderia mayonis</name>
    <dbReference type="NCBI Taxonomy" id="1385591"/>
    <lineage>
        <taxon>Bacteria</taxon>
        <taxon>Pseudomonadati</taxon>
        <taxon>Pseudomonadota</taxon>
        <taxon>Betaproteobacteria</taxon>
        <taxon>Burkholderiales</taxon>
        <taxon>Burkholderiaceae</taxon>
        <taxon>Burkholderia</taxon>
        <taxon>pseudomallei group</taxon>
    </lineage>
</organism>
<sequence length="87" mass="9648">MHRIVSRGRELHAHVHVCTRGMRIERCDADCEKIKRSLHESSMNHASRTAAHVRAQASSKASSTSLENARHQCKAAFAWSANAALDV</sequence>
<proteinExistence type="predicted"/>
<evidence type="ECO:0000313" key="1">
    <source>
        <dbReference type="EMBL" id="AOJ06782.1"/>
    </source>
</evidence>
<gene>
    <name evidence="1" type="ORF">WS71_05180</name>
</gene>
<accession>A0A1B4FSX4</accession>
<evidence type="ECO:0000313" key="2">
    <source>
        <dbReference type="Proteomes" id="UP000067711"/>
    </source>
</evidence>
<reference evidence="1 2" key="1">
    <citation type="submission" date="2015-12" db="EMBL/GenBank/DDBJ databases">
        <title>Diversity of Burkholderia near neighbor genomes.</title>
        <authorList>
            <person name="Sahl J."/>
            <person name="Wagner D."/>
            <person name="Keim P."/>
        </authorList>
    </citation>
    <scope>NUCLEOTIDE SEQUENCE [LARGE SCALE GENOMIC DNA]</scope>
    <source>
        <strain evidence="1 2">BDU8</strain>
    </source>
</reference>
<dbReference type="EMBL" id="CP013388">
    <property type="protein sequence ID" value="AOJ06782.1"/>
    <property type="molecule type" value="Genomic_DNA"/>
</dbReference>
<protein>
    <submittedName>
        <fullName evidence="1">Uncharacterized protein</fullName>
    </submittedName>
</protein>
<dbReference type="AlphaFoldDB" id="A0A1B4FSX4"/>
<name>A0A1B4FSX4_9BURK</name>